<reference evidence="2 3" key="1">
    <citation type="submission" date="2024-09" db="EMBL/GenBank/DDBJ databases">
        <authorList>
            <person name="Sun Q."/>
            <person name="Mori K."/>
        </authorList>
    </citation>
    <scope>NUCLEOTIDE SEQUENCE [LARGE SCALE GENOMIC DNA]</scope>
    <source>
        <strain evidence="2 3">CCM 7957</strain>
    </source>
</reference>
<comment type="caution">
    <text evidence="2">The sequence shown here is derived from an EMBL/GenBank/DDBJ whole genome shotgun (WGS) entry which is preliminary data.</text>
</comment>
<keyword evidence="2" id="KW-0489">Methyltransferase</keyword>
<evidence type="ECO:0000259" key="1">
    <source>
        <dbReference type="Pfam" id="PF18096"/>
    </source>
</evidence>
<organism evidence="2 3">
    <name type="scientific">Gordonia phosphorivorans</name>
    <dbReference type="NCBI Taxonomy" id="1056982"/>
    <lineage>
        <taxon>Bacteria</taxon>
        <taxon>Bacillati</taxon>
        <taxon>Actinomycetota</taxon>
        <taxon>Actinomycetes</taxon>
        <taxon>Mycobacteriales</taxon>
        <taxon>Gordoniaceae</taxon>
        <taxon>Gordonia</taxon>
    </lineage>
</organism>
<dbReference type="InterPro" id="IPR041497">
    <property type="entry name" value="Thump-like"/>
</dbReference>
<dbReference type="EMBL" id="JBHLWV010000013">
    <property type="protein sequence ID" value="MFC0314219.1"/>
    <property type="molecule type" value="Genomic_DNA"/>
</dbReference>
<dbReference type="RefSeq" id="WP_382361811.1">
    <property type="nucleotide sequence ID" value="NZ_JBHLWV010000013.1"/>
</dbReference>
<dbReference type="Gene3D" id="3.40.50.150">
    <property type="entry name" value="Vaccinia Virus protein VP39"/>
    <property type="match status" value="1"/>
</dbReference>
<gene>
    <name evidence="2" type="ORF">ACFFJD_05045</name>
</gene>
<evidence type="ECO:0000313" key="3">
    <source>
        <dbReference type="Proteomes" id="UP001589783"/>
    </source>
</evidence>
<protein>
    <submittedName>
        <fullName evidence="2">Class I SAM-dependent methyltransferase</fullName>
    </submittedName>
</protein>
<name>A0ABV6H6K9_9ACTN</name>
<feature type="domain" description="THUMP-like" evidence="1">
    <location>
        <begin position="328"/>
        <end position="399"/>
    </location>
</feature>
<dbReference type="SUPFAM" id="SSF53335">
    <property type="entry name" value="S-adenosyl-L-methionine-dependent methyltransferases"/>
    <property type="match status" value="1"/>
</dbReference>
<dbReference type="GO" id="GO:0008168">
    <property type="term" value="F:methyltransferase activity"/>
    <property type="evidence" value="ECO:0007669"/>
    <property type="project" value="UniProtKB-KW"/>
</dbReference>
<dbReference type="GO" id="GO:0032259">
    <property type="term" value="P:methylation"/>
    <property type="evidence" value="ECO:0007669"/>
    <property type="project" value="UniProtKB-KW"/>
</dbReference>
<sequence>MTYALSPEDVAFLRSRYGSKALEVAAQFALTSSSLLADLTALRSRYPEHAAALVETVRARRRAAGKLANADELLADDNAVQQATATPVAALRAAEIARRHPGAMVHDLTCSIGAELSALAAEPGIGAVLGSDLDPVRLAMAQHNLGLLGGVAPTLLRADALTPTSTADLFIADPGRRNSGGRVFGIDQLDPPLLELLTVYAGRPLVVKCSPGLDYRHLRTRFGFDGQVQVVSLDGGVREACLWTEAAGQPANRASVLRSGPDGTTVYEVTSDDPDELEEPGVGEWIVDPDGAVVRAGLVRHYAHAHGLRQLDPQIAYLTGDTVPAGERGFRVIERLPVAEKALRGALAARGCGSLEVLVRGLDVDPDRLRKRLKLKGTEPYALILTRIGRQGVAFLCEPGVRAAA</sequence>
<dbReference type="Pfam" id="PF18096">
    <property type="entry name" value="Thump_like"/>
    <property type="match status" value="1"/>
</dbReference>
<dbReference type="Proteomes" id="UP001589783">
    <property type="component" value="Unassembled WGS sequence"/>
</dbReference>
<keyword evidence="2" id="KW-0808">Transferase</keyword>
<proteinExistence type="predicted"/>
<dbReference type="InterPro" id="IPR029063">
    <property type="entry name" value="SAM-dependent_MTases_sf"/>
</dbReference>
<accession>A0ABV6H6K9</accession>
<keyword evidence="3" id="KW-1185">Reference proteome</keyword>
<evidence type="ECO:0000313" key="2">
    <source>
        <dbReference type="EMBL" id="MFC0314219.1"/>
    </source>
</evidence>